<accession>A0A9X3E6G6</accession>
<dbReference type="AlphaFoldDB" id="A0A9X3E6G6"/>
<reference evidence="1" key="1">
    <citation type="submission" date="2022-11" db="EMBL/GenBank/DDBJ databases">
        <title>Biodiversity and phylogenetic relationships of bacteria.</title>
        <authorList>
            <person name="Machado R.A.R."/>
            <person name="Bhat A."/>
            <person name="Loulou A."/>
            <person name="Kallel S."/>
        </authorList>
    </citation>
    <scope>NUCLEOTIDE SEQUENCE</scope>
    <source>
        <strain evidence="1">K-TC2</strain>
    </source>
</reference>
<dbReference type="EMBL" id="JAPKNK010000006">
    <property type="protein sequence ID" value="MCX5570433.1"/>
    <property type="molecule type" value="Genomic_DNA"/>
</dbReference>
<sequence>MPRHTENMRALREILTGLTRETAWPQKNEVSRNIDIAMSHVAWTPAVGAAATDAAARCFEVLQIVSRASSGAEKRAVAIRDGLAAIDELERVLDASA</sequence>
<organism evidence="1 2">
    <name type="scientific">Kaistia nematophila</name>
    <dbReference type="NCBI Taxonomy" id="2994654"/>
    <lineage>
        <taxon>Bacteria</taxon>
        <taxon>Pseudomonadati</taxon>
        <taxon>Pseudomonadota</taxon>
        <taxon>Alphaproteobacteria</taxon>
        <taxon>Hyphomicrobiales</taxon>
        <taxon>Kaistiaceae</taxon>
        <taxon>Kaistia</taxon>
    </lineage>
</organism>
<proteinExistence type="predicted"/>
<evidence type="ECO:0000313" key="1">
    <source>
        <dbReference type="EMBL" id="MCX5570433.1"/>
    </source>
</evidence>
<protein>
    <submittedName>
        <fullName evidence="1">Uncharacterized protein</fullName>
    </submittedName>
</protein>
<gene>
    <name evidence="1" type="ORF">OSH07_14590</name>
</gene>
<dbReference type="Proteomes" id="UP001144805">
    <property type="component" value="Unassembled WGS sequence"/>
</dbReference>
<comment type="caution">
    <text evidence="1">The sequence shown here is derived from an EMBL/GenBank/DDBJ whole genome shotgun (WGS) entry which is preliminary data.</text>
</comment>
<evidence type="ECO:0000313" key="2">
    <source>
        <dbReference type="Proteomes" id="UP001144805"/>
    </source>
</evidence>
<name>A0A9X3E6G6_9HYPH</name>
<keyword evidence="2" id="KW-1185">Reference proteome</keyword>
<dbReference type="RefSeq" id="WP_266339407.1">
    <property type="nucleotide sequence ID" value="NZ_JAPKNK010000006.1"/>
</dbReference>